<dbReference type="Pfam" id="PF00072">
    <property type="entry name" value="Response_reg"/>
    <property type="match status" value="1"/>
</dbReference>
<evidence type="ECO:0000256" key="2">
    <source>
        <dbReference type="PROSITE-ProRule" id="PRU00169"/>
    </source>
</evidence>
<gene>
    <name evidence="4" type="ORF">H8L32_23925</name>
</gene>
<proteinExistence type="predicted"/>
<accession>A0ABR6ZXY5</accession>
<dbReference type="SUPFAM" id="SSF52172">
    <property type="entry name" value="CheY-like"/>
    <property type="match status" value="1"/>
</dbReference>
<keyword evidence="1 2" id="KW-0597">Phosphoprotein</keyword>
<dbReference type="PROSITE" id="PS50110">
    <property type="entry name" value="RESPONSE_REGULATORY"/>
    <property type="match status" value="1"/>
</dbReference>
<protein>
    <submittedName>
        <fullName evidence="4">Response regulator</fullName>
    </submittedName>
</protein>
<keyword evidence="5" id="KW-1185">Reference proteome</keyword>
<dbReference type="Proteomes" id="UP000650424">
    <property type="component" value="Unassembled WGS sequence"/>
</dbReference>
<comment type="caution">
    <text evidence="4">The sequence shown here is derived from an EMBL/GenBank/DDBJ whole genome shotgun (WGS) entry which is preliminary data.</text>
</comment>
<dbReference type="InterPro" id="IPR001789">
    <property type="entry name" value="Sig_transdc_resp-reg_receiver"/>
</dbReference>
<name>A0ABR6ZXY5_9BURK</name>
<feature type="modified residue" description="4-aspartylphosphate" evidence="2">
    <location>
        <position position="76"/>
    </location>
</feature>
<organism evidence="4 5">
    <name type="scientific">Undibacterium hunanense</name>
    <dbReference type="NCBI Taxonomy" id="2762292"/>
    <lineage>
        <taxon>Bacteria</taxon>
        <taxon>Pseudomonadati</taxon>
        <taxon>Pseudomonadota</taxon>
        <taxon>Betaproteobacteria</taxon>
        <taxon>Burkholderiales</taxon>
        <taxon>Oxalobacteraceae</taxon>
        <taxon>Undibacterium</taxon>
    </lineage>
</organism>
<evidence type="ECO:0000313" key="5">
    <source>
        <dbReference type="Proteomes" id="UP000650424"/>
    </source>
</evidence>
<reference evidence="4 5" key="1">
    <citation type="submission" date="2020-08" db="EMBL/GenBank/DDBJ databases">
        <title>Novel species isolated from subtropical streams in China.</title>
        <authorList>
            <person name="Lu H."/>
        </authorList>
    </citation>
    <scope>NUCLEOTIDE SEQUENCE [LARGE SCALE GENOMIC DNA]</scope>
    <source>
        <strain evidence="4 5">CY18W</strain>
    </source>
</reference>
<dbReference type="Gene3D" id="3.40.50.2300">
    <property type="match status" value="1"/>
</dbReference>
<dbReference type="InterPro" id="IPR011006">
    <property type="entry name" value="CheY-like_superfamily"/>
</dbReference>
<dbReference type="PANTHER" id="PTHR44591:SF19">
    <property type="entry name" value="TWO-COMPONENT RESPONSE REGULATOR-RELATED"/>
    <property type="match status" value="1"/>
</dbReference>
<evidence type="ECO:0000256" key="1">
    <source>
        <dbReference type="ARBA" id="ARBA00022553"/>
    </source>
</evidence>
<dbReference type="SMART" id="SM00448">
    <property type="entry name" value="REC"/>
    <property type="match status" value="1"/>
</dbReference>
<dbReference type="InterPro" id="IPR050595">
    <property type="entry name" value="Bact_response_regulator"/>
</dbReference>
<feature type="domain" description="Response regulatory" evidence="3">
    <location>
        <begin position="24"/>
        <end position="142"/>
    </location>
</feature>
<dbReference type="PANTHER" id="PTHR44591">
    <property type="entry name" value="STRESS RESPONSE REGULATOR PROTEIN 1"/>
    <property type="match status" value="1"/>
</dbReference>
<evidence type="ECO:0000259" key="3">
    <source>
        <dbReference type="PROSITE" id="PS50110"/>
    </source>
</evidence>
<evidence type="ECO:0000313" key="4">
    <source>
        <dbReference type="EMBL" id="MBC3920534.1"/>
    </source>
</evidence>
<dbReference type="EMBL" id="JACOGF010000017">
    <property type="protein sequence ID" value="MBC3920534.1"/>
    <property type="molecule type" value="Genomic_DNA"/>
</dbReference>
<sequence length="155" mass="16894">MAVFSTKNLAQLQAGLDSALPRYSVLIVDDKESNLSVMASVLRDHFHVLEARDGLEAVGIINSIGTADKLACIVSDYRMPRMGGVELFIEAKRLVPLTSRIMVSGYIDVDAVIDSINLGGICKFIVKPYDSQQLLDAVNFAVQQFEVMSKTSVAI</sequence>
<dbReference type="RefSeq" id="WP_186950159.1">
    <property type="nucleotide sequence ID" value="NZ_JACOGF010000017.1"/>
</dbReference>